<keyword evidence="3" id="KW-1185">Reference proteome</keyword>
<evidence type="ECO:0000313" key="3">
    <source>
        <dbReference type="Proteomes" id="UP001245285"/>
    </source>
</evidence>
<name>A0ABU3CQ53_9FLAO</name>
<protein>
    <submittedName>
        <fullName evidence="1">DUF4265 domain-containing protein</fullName>
    </submittedName>
</protein>
<accession>A0ABU3CQ53</accession>
<dbReference type="InterPro" id="IPR025361">
    <property type="entry name" value="DUF4265"/>
</dbReference>
<comment type="caution">
    <text evidence="1">The sequence shown here is derived from an EMBL/GenBank/DDBJ whole genome shotgun (WGS) entry which is preliminary data.</text>
</comment>
<sequence length="156" mass="18475">MKQEKEKVLFRFYSNIFDEEMVETMWCQEIDKENGIYKLDNIPFYAPLLASDDIIFAEFDESEQMITYRETKEFSGNSVIQIVLMDEKSDLNEIRNSFMKSGCQSEKFSENYFSMEIPYDLNYNPIKAQLDTLENDDIVSYVEPCLSEKHKNDSQE</sequence>
<dbReference type="Pfam" id="PF14085">
    <property type="entry name" value="DUF4265"/>
    <property type="match status" value="1"/>
</dbReference>
<dbReference type="EMBL" id="JAVRHO010000043">
    <property type="protein sequence ID" value="MDT0648410.1"/>
    <property type="molecule type" value="Genomic_DNA"/>
</dbReference>
<evidence type="ECO:0000313" key="2">
    <source>
        <dbReference type="EMBL" id="MDT0648410.1"/>
    </source>
</evidence>
<dbReference type="RefSeq" id="WP_311496498.1">
    <property type="nucleotide sequence ID" value="NZ_JAVRHO010000043.1"/>
</dbReference>
<reference evidence="1 3" key="1">
    <citation type="submission" date="2023-09" db="EMBL/GenBank/DDBJ databases">
        <authorList>
            <person name="Rey-Velasco X."/>
        </authorList>
    </citation>
    <scope>NUCLEOTIDE SEQUENCE [LARGE SCALE GENOMIC DNA]</scope>
    <source>
        <strain evidence="1 3">F260</strain>
    </source>
</reference>
<evidence type="ECO:0000313" key="1">
    <source>
        <dbReference type="EMBL" id="MDT0648406.1"/>
    </source>
</evidence>
<gene>
    <name evidence="1" type="ORF">RM545_17070</name>
    <name evidence="2" type="ORF">RM545_17090</name>
</gene>
<organism evidence="1 3">
    <name type="scientific">Autumnicola lenta</name>
    <dbReference type="NCBI Taxonomy" id="3075593"/>
    <lineage>
        <taxon>Bacteria</taxon>
        <taxon>Pseudomonadati</taxon>
        <taxon>Bacteroidota</taxon>
        <taxon>Flavobacteriia</taxon>
        <taxon>Flavobacteriales</taxon>
        <taxon>Flavobacteriaceae</taxon>
        <taxon>Autumnicola</taxon>
    </lineage>
</organism>
<proteinExistence type="predicted"/>
<dbReference type="EMBL" id="JAVRHO010000043">
    <property type="protein sequence ID" value="MDT0648406.1"/>
    <property type="molecule type" value="Genomic_DNA"/>
</dbReference>
<dbReference type="Proteomes" id="UP001245285">
    <property type="component" value="Unassembled WGS sequence"/>
</dbReference>